<gene>
    <name evidence="1" type="primary">IQCM</name>
</gene>
<protein>
    <submittedName>
        <fullName evidence="1">IQ motif containing M</fullName>
    </submittedName>
</protein>
<sequence length="498" mass="58484">MAAEDAPDKAGISILEIPKQDFFQEAKTLIAQHHKKINENKVPSTSINVFRNKHQKPKSTKFIPLEIKKKETLDAVQELQAACKRICFPKDRPKSRPSEEPPQRTAFHEPHIFNIKKKHKEPIDLIVKEQVKLDKIVTNIESVSKKMEKEKQLHQGKTRKLDSFSAFPVFNFDLHLRPMTSSSMGQLKEHDRTLYDWRGSVSKKFSRLTHDSSFMIASFSGSSLAFQDYSSKNFIKKEQQSVKPESKPQPSPKSILSKSDKTDNKVKRIGPHIEIFQVFRGRKKFAITKNIVKMVTTVQALVRGWLERKRFQRIMAKAFYHGPDLRTVINMYCRQIHRVKYRLGLWRTRQIINLTELEEWMDRKKFYETMFSKREDWQGLERSELLKYFNDCGHFPTHQQIDEVWDLVHREDRVKYSGIIKKHNAIEMLFTLYPPQGAHVSTNLRLRSTWLRPIVNGEEGYKYIVSGHPVLKRANIRIVGKLVAASIRERKMRQWYSS</sequence>
<reference evidence="1" key="1">
    <citation type="submission" date="2020-11" db="EMBL/GenBank/DDBJ databases">
        <authorList>
            <person name="Davenport K.M."/>
            <person name="Bickhart D.M."/>
            <person name="Smith T.P.L."/>
            <person name="Murdoch B.M."/>
            <person name="Rosen B.D."/>
        </authorList>
    </citation>
    <scope>NUCLEOTIDE SEQUENCE [LARGE SCALE GENOMIC DNA]</scope>
    <source>
        <strain evidence="1">OAR_USU_Benz2616</strain>
    </source>
</reference>
<reference evidence="1" key="3">
    <citation type="submission" date="2025-09" db="UniProtKB">
        <authorList>
            <consortium name="Ensembl"/>
        </authorList>
    </citation>
    <scope>IDENTIFICATION</scope>
</reference>
<reference evidence="1" key="2">
    <citation type="submission" date="2025-08" db="UniProtKB">
        <authorList>
            <consortium name="Ensembl"/>
        </authorList>
    </citation>
    <scope>IDENTIFICATION</scope>
</reference>
<name>A0AC11CIY3_SHEEP</name>
<dbReference type="Ensembl" id="ENSOART00020036238.2">
    <property type="protein sequence ID" value="ENSOARP00020029967.2"/>
    <property type="gene ID" value="ENSOARG00020023274.2"/>
</dbReference>
<evidence type="ECO:0000313" key="1">
    <source>
        <dbReference type="Ensembl" id="ENSOARP00020029967.2"/>
    </source>
</evidence>
<proteinExistence type="predicted"/>
<accession>A0AC11CIY3</accession>
<organism evidence="1">
    <name type="scientific">Ovis aries</name>
    <name type="common">Sheep</name>
    <dbReference type="NCBI Taxonomy" id="9940"/>
    <lineage>
        <taxon>Eukaryota</taxon>
        <taxon>Metazoa</taxon>
        <taxon>Chordata</taxon>
        <taxon>Craniata</taxon>
        <taxon>Vertebrata</taxon>
        <taxon>Euteleostomi</taxon>
        <taxon>Mammalia</taxon>
        <taxon>Eutheria</taxon>
        <taxon>Laurasiatheria</taxon>
        <taxon>Artiodactyla</taxon>
        <taxon>Ruminantia</taxon>
        <taxon>Pecora</taxon>
        <taxon>Bovidae</taxon>
        <taxon>Caprinae</taxon>
        <taxon>Ovis</taxon>
    </lineage>
</organism>